<dbReference type="EMBL" id="APSA01000007">
    <property type="protein sequence ID" value="ENX37463.1"/>
    <property type="molecule type" value="Genomic_DNA"/>
</dbReference>
<evidence type="ECO:0000313" key="16">
    <source>
        <dbReference type="Proteomes" id="UP000652691"/>
    </source>
</evidence>
<dbReference type="RefSeq" id="WP_005287179.1">
    <property type="nucleotide sequence ID" value="NZ_BMDA01000001.1"/>
</dbReference>
<dbReference type="PANTHER" id="PTHR42771:SF2">
    <property type="entry name" value="IRON(3+)-HYDROXAMATE IMPORT ATP-BINDING PROTEIN FHUC"/>
    <property type="match status" value="1"/>
</dbReference>
<evidence type="ECO:0000313" key="15">
    <source>
        <dbReference type="Proteomes" id="UP000013200"/>
    </source>
</evidence>
<dbReference type="FunFam" id="3.40.50.300:FF:000134">
    <property type="entry name" value="Iron-enterobactin ABC transporter ATP-binding protein"/>
    <property type="match status" value="1"/>
</dbReference>
<dbReference type="PROSITE" id="PS50893">
    <property type="entry name" value="ABC_TRANSPORTER_2"/>
    <property type="match status" value="1"/>
</dbReference>
<feature type="domain" description="ABC transporter" evidence="12">
    <location>
        <begin position="5"/>
        <end position="241"/>
    </location>
</feature>
<dbReference type="InterPro" id="IPR051535">
    <property type="entry name" value="Siderophore_ABC-ATPase"/>
</dbReference>
<protein>
    <submittedName>
        <fullName evidence="14">Iron-enterobactin transporter ATP-binding protein</fullName>
    </submittedName>
</protein>
<dbReference type="PANTHER" id="PTHR42771">
    <property type="entry name" value="IRON(3+)-HYDROXAMATE IMPORT ATP-BINDING PROTEIN FHUC"/>
    <property type="match status" value="1"/>
</dbReference>
<proteinExistence type="inferred from homology"/>
<keyword evidence="5" id="KW-0410">Iron transport</keyword>
<dbReference type="InterPro" id="IPR003593">
    <property type="entry name" value="AAA+_ATPase"/>
</dbReference>
<evidence type="ECO:0000256" key="9">
    <source>
        <dbReference type="ARBA" id="ARBA00023065"/>
    </source>
</evidence>
<dbReference type="EMBL" id="BMDA01000001">
    <property type="protein sequence ID" value="GGH27181.1"/>
    <property type="molecule type" value="Genomic_DNA"/>
</dbReference>
<dbReference type="HOGENOM" id="CLU_000604_1_11_6"/>
<dbReference type="Proteomes" id="UP000013200">
    <property type="component" value="Unassembled WGS sequence"/>
</dbReference>
<keyword evidence="9" id="KW-0406">Ion transport</keyword>
<name>N9PVF0_9GAMM</name>
<dbReference type="CDD" id="cd03214">
    <property type="entry name" value="ABC_Iron-Siderophores_B12_Hemin"/>
    <property type="match status" value="1"/>
</dbReference>
<keyword evidence="6" id="KW-0547">Nucleotide-binding</keyword>
<evidence type="ECO:0000259" key="12">
    <source>
        <dbReference type="PROSITE" id="PS50893"/>
    </source>
</evidence>
<keyword evidence="10" id="KW-0472">Membrane</keyword>
<keyword evidence="8" id="KW-0408">Iron</keyword>
<evidence type="ECO:0000256" key="10">
    <source>
        <dbReference type="ARBA" id="ARBA00023136"/>
    </source>
</evidence>
<dbReference type="GeneID" id="80103088"/>
<dbReference type="AlphaFoldDB" id="N9PVF0"/>
<sequence length="282" mass="31658">MIYPIQSKSLTLAYEQQIIIDQLDLNIPSAKITVLVGSNGCGKSTLLKSFARLIRPKHGVILLNGADIHHQMTAKVAQNLSILPQSPQVPDGLTVYQLVRMGRYPHQNWLKQWAAEDEDKVNQALYQTHLFELSNRLVDSLSGGQRQRAWIAMTLAQDTDILLLDEPTTYLDLAHQIEILDLLYDLNQQHKKTIVMVLHDLNLACRYAHHMIAVANKNVYAQGIPSEILTADTVKNVFGLDSIIVADPLFGTPLCIPYGKGQHREHRDETKEKHISSGSDQC</sequence>
<evidence type="ECO:0000256" key="5">
    <source>
        <dbReference type="ARBA" id="ARBA00022496"/>
    </source>
</evidence>
<comment type="subcellular location">
    <subcellularLocation>
        <location evidence="1">Cell membrane</location>
        <topology evidence="1">Peripheral membrane protein</topology>
    </subcellularLocation>
</comment>
<feature type="region of interest" description="Disordered" evidence="11">
    <location>
        <begin position="260"/>
        <end position="282"/>
    </location>
</feature>
<evidence type="ECO:0000256" key="1">
    <source>
        <dbReference type="ARBA" id="ARBA00004202"/>
    </source>
</evidence>
<dbReference type="GO" id="GO:0006826">
    <property type="term" value="P:iron ion transport"/>
    <property type="evidence" value="ECO:0007669"/>
    <property type="project" value="UniProtKB-KW"/>
</dbReference>
<reference evidence="14" key="3">
    <citation type="submission" date="2024-03" db="EMBL/GenBank/DDBJ databases">
        <authorList>
            <person name="Sun Q."/>
            <person name="Sedlacek I."/>
        </authorList>
    </citation>
    <scope>NUCLEOTIDE SEQUENCE</scope>
    <source>
        <strain evidence="14">CCM 8635</strain>
    </source>
</reference>
<evidence type="ECO:0000256" key="2">
    <source>
        <dbReference type="ARBA" id="ARBA00005417"/>
    </source>
</evidence>
<dbReference type="Proteomes" id="UP000652691">
    <property type="component" value="Unassembled WGS sequence"/>
</dbReference>
<evidence type="ECO:0000313" key="13">
    <source>
        <dbReference type="EMBL" id="ENX37463.1"/>
    </source>
</evidence>
<dbReference type="Gene3D" id="3.40.50.300">
    <property type="entry name" value="P-loop containing nucleotide triphosphate hydrolases"/>
    <property type="match status" value="1"/>
</dbReference>
<evidence type="ECO:0000256" key="3">
    <source>
        <dbReference type="ARBA" id="ARBA00022448"/>
    </source>
</evidence>
<accession>N9PVF0</accession>
<comment type="similarity">
    <text evidence="2">Belongs to the ABC transporter superfamily.</text>
</comment>
<dbReference type="STRING" id="1217698.F888_02800"/>
<dbReference type="GO" id="GO:0016887">
    <property type="term" value="F:ATP hydrolysis activity"/>
    <property type="evidence" value="ECO:0007669"/>
    <property type="project" value="InterPro"/>
</dbReference>
<dbReference type="InterPro" id="IPR027417">
    <property type="entry name" value="P-loop_NTPase"/>
</dbReference>
<evidence type="ECO:0000256" key="6">
    <source>
        <dbReference type="ARBA" id="ARBA00022741"/>
    </source>
</evidence>
<gene>
    <name evidence="13" type="ORF">F888_02800</name>
    <name evidence="14" type="ORF">GCM10007354_05130</name>
</gene>
<keyword evidence="3" id="KW-0813">Transport</keyword>
<evidence type="ECO:0000256" key="4">
    <source>
        <dbReference type="ARBA" id="ARBA00022475"/>
    </source>
</evidence>
<dbReference type="InterPro" id="IPR003439">
    <property type="entry name" value="ABC_transporter-like_ATP-bd"/>
</dbReference>
<reference evidence="14 16" key="2">
    <citation type="journal article" date="2014" name="Int. J. Syst. Evol. Microbiol.">
        <title>Complete genome sequence of Corynebacterium casei LMG S-19264T (=DSM 44701T), isolated from a smear-ripened cheese.</title>
        <authorList>
            <consortium name="US DOE Joint Genome Institute (JGI-PGF)"/>
            <person name="Walter F."/>
            <person name="Albersmeier A."/>
            <person name="Kalinowski J."/>
            <person name="Ruckert C."/>
        </authorList>
    </citation>
    <scope>NUCLEOTIDE SEQUENCE [LARGE SCALE GENOMIC DNA]</scope>
    <source>
        <strain evidence="14 16">CCM 8635</strain>
    </source>
</reference>
<feature type="compositionally biased region" description="Basic and acidic residues" evidence="11">
    <location>
        <begin position="265"/>
        <end position="275"/>
    </location>
</feature>
<dbReference type="PROSITE" id="PS00211">
    <property type="entry name" value="ABC_TRANSPORTER_1"/>
    <property type="match status" value="1"/>
</dbReference>
<reference evidence="13 15" key="1">
    <citation type="submission" date="2013-02" db="EMBL/GenBank/DDBJ databases">
        <title>The Genome Sequence of Acinetobacter sp. NIPH 3623.</title>
        <authorList>
            <consortium name="The Broad Institute Genome Sequencing Platform"/>
            <consortium name="The Broad Institute Genome Sequencing Center for Infectious Disease"/>
            <person name="Cerqueira G."/>
            <person name="Feldgarden M."/>
            <person name="Courvalin P."/>
            <person name="Perichon B."/>
            <person name="Grillot-Courvalin C."/>
            <person name="Clermont D."/>
            <person name="Rocha E."/>
            <person name="Yoon E.-J."/>
            <person name="Nemec A."/>
            <person name="Walker B."/>
            <person name="Young S.K."/>
            <person name="Zeng Q."/>
            <person name="Gargeya S."/>
            <person name="Fitzgerald M."/>
            <person name="Haas B."/>
            <person name="Abouelleil A."/>
            <person name="Alvarado L."/>
            <person name="Arachchi H.M."/>
            <person name="Berlin A.M."/>
            <person name="Chapman S.B."/>
            <person name="Dewar J."/>
            <person name="Goldberg J."/>
            <person name="Griggs A."/>
            <person name="Gujja S."/>
            <person name="Hansen M."/>
            <person name="Howarth C."/>
            <person name="Imamovic A."/>
            <person name="Larimer J."/>
            <person name="McCowan C."/>
            <person name="Murphy C."/>
            <person name="Neiman D."/>
            <person name="Pearson M."/>
            <person name="Priest M."/>
            <person name="Roberts A."/>
            <person name="Saif S."/>
            <person name="Shea T."/>
            <person name="Sisk P."/>
            <person name="Sykes S."/>
            <person name="Wortman J."/>
            <person name="Nusbaum C."/>
            <person name="Birren B."/>
        </authorList>
    </citation>
    <scope>NUCLEOTIDE SEQUENCE [LARGE SCALE GENOMIC DNA]</scope>
    <source>
        <strain evidence="13 15">NIPH 3623</strain>
    </source>
</reference>
<dbReference type="GO" id="GO:0005524">
    <property type="term" value="F:ATP binding"/>
    <property type="evidence" value="ECO:0007669"/>
    <property type="project" value="UniProtKB-KW"/>
</dbReference>
<keyword evidence="15" id="KW-1185">Reference proteome</keyword>
<dbReference type="Pfam" id="PF00005">
    <property type="entry name" value="ABC_tran"/>
    <property type="match status" value="1"/>
</dbReference>
<dbReference type="GO" id="GO:0005886">
    <property type="term" value="C:plasma membrane"/>
    <property type="evidence" value="ECO:0007669"/>
    <property type="project" value="UniProtKB-SubCell"/>
</dbReference>
<evidence type="ECO:0000313" key="14">
    <source>
        <dbReference type="EMBL" id="GGH27181.1"/>
    </source>
</evidence>
<evidence type="ECO:0000256" key="7">
    <source>
        <dbReference type="ARBA" id="ARBA00022840"/>
    </source>
</evidence>
<keyword evidence="7 14" id="KW-0067">ATP-binding</keyword>
<evidence type="ECO:0000256" key="11">
    <source>
        <dbReference type="SAM" id="MobiDB-lite"/>
    </source>
</evidence>
<comment type="caution">
    <text evidence="13">The sequence shown here is derived from an EMBL/GenBank/DDBJ whole genome shotgun (WGS) entry which is preliminary data.</text>
</comment>
<organism evidence="13 15">
    <name type="scientific">Acinetobacter courvalinii</name>
    <dbReference type="NCBI Taxonomy" id="280147"/>
    <lineage>
        <taxon>Bacteria</taxon>
        <taxon>Pseudomonadati</taxon>
        <taxon>Pseudomonadota</taxon>
        <taxon>Gammaproteobacteria</taxon>
        <taxon>Moraxellales</taxon>
        <taxon>Moraxellaceae</taxon>
        <taxon>Acinetobacter</taxon>
    </lineage>
</organism>
<evidence type="ECO:0000256" key="8">
    <source>
        <dbReference type="ARBA" id="ARBA00023004"/>
    </source>
</evidence>
<dbReference type="SUPFAM" id="SSF52540">
    <property type="entry name" value="P-loop containing nucleoside triphosphate hydrolases"/>
    <property type="match status" value="1"/>
</dbReference>
<dbReference type="SMART" id="SM00382">
    <property type="entry name" value="AAA"/>
    <property type="match status" value="1"/>
</dbReference>
<dbReference type="InterPro" id="IPR017871">
    <property type="entry name" value="ABC_transporter-like_CS"/>
</dbReference>
<dbReference type="PATRIC" id="fig|1217698.3.peg.2742"/>
<keyword evidence="4" id="KW-1003">Cell membrane</keyword>